<sequence length="323" mass="35892">MNREAPWSTCQDSFSRWLTDGWTGVEENVRLKGKKAEMVEETQAGNIFDAEDALLGGRQTFDARVYNVTTTVNQFIAVVSRTLHSSTNPRPARMIVVKHWHSHTENALSVKSSSTNRWKFRLLEAHWDPPYGNYNIKFYPKFVSSQPRAASPKPASTAQANSNQSSSSQRPPTNSSKPQHAANQPSTEPARIVHQQSASSQPSTPRRTTRKRSHPKSKPPLSQRSTAHIPRAQQTHTASSQPAVTSNQSSKQRAPKQPATSSKQPTEQTPETSPSQRQQPVRSRNARQPSVTRQPPHQPQSLTVIAIDWTSQPLFLQAGADCA</sequence>
<evidence type="ECO:0000256" key="1">
    <source>
        <dbReference type="SAM" id="MobiDB-lite"/>
    </source>
</evidence>
<dbReference type="Proteomes" id="UP000245119">
    <property type="component" value="Linkage Group LG2"/>
</dbReference>
<organism evidence="2 3">
    <name type="scientific">Pomacea canaliculata</name>
    <name type="common">Golden apple snail</name>
    <dbReference type="NCBI Taxonomy" id="400727"/>
    <lineage>
        <taxon>Eukaryota</taxon>
        <taxon>Metazoa</taxon>
        <taxon>Spiralia</taxon>
        <taxon>Lophotrochozoa</taxon>
        <taxon>Mollusca</taxon>
        <taxon>Gastropoda</taxon>
        <taxon>Caenogastropoda</taxon>
        <taxon>Architaenioglossa</taxon>
        <taxon>Ampullarioidea</taxon>
        <taxon>Ampullariidae</taxon>
        <taxon>Pomacea</taxon>
    </lineage>
</organism>
<evidence type="ECO:0000313" key="2">
    <source>
        <dbReference type="EMBL" id="PVD35305.1"/>
    </source>
</evidence>
<evidence type="ECO:0000313" key="3">
    <source>
        <dbReference type="Proteomes" id="UP000245119"/>
    </source>
</evidence>
<feature type="compositionally biased region" description="Polar residues" evidence="1">
    <location>
        <begin position="177"/>
        <end position="187"/>
    </location>
</feature>
<dbReference type="EMBL" id="PZQS01000002">
    <property type="protein sequence ID" value="PVD35305.1"/>
    <property type="molecule type" value="Genomic_DNA"/>
</dbReference>
<feature type="compositionally biased region" description="Low complexity" evidence="1">
    <location>
        <begin position="195"/>
        <end position="206"/>
    </location>
</feature>
<feature type="compositionally biased region" description="Basic residues" evidence="1">
    <location>
        <begin position="207"/>
        <end position="217"/>
    </location>
</feature>
<dbReference type="AlphaFoldDB" id="A0A2T7PPH2"/>
<accession>A0A2T7PPH2</accession>
<proteinExistence type="predicted"/>
<feature type="compositionally biased region" description="Polar residues" evidence="1">
    <location>
        <begin position="220"/>
        <end position="300"/>
    </location>
</feature>
<feature type="region of interest" description="Disordered" evidence="1">
    <location>
        <begin position="146"/>
        <end position="300"/>
    </location>
</feature>
<reference evidence="2 3" key="1">
    <citation type="submission" date="2018-04" db="EMBL/GenBank/DDBJ databases">
        <title>The genome of golden apple snail Pomacea canaliculata provides insight into stress tolerance and invasive adaptation.</title>
        <authorList>
            <person name="Liu C."/>
            <person name="Liu B."/>
            <person name="Ren Y."/>
            <person name="Zhang Y."/>
            <person name="Wang H."/>
            <person name="Li S."/>
            <person name="Jiang F."/>
            <person name="Yin L."/>
            <person name="Zhang G."/>
            <person name="Qian W."/>
            <person name="Fan W."/>
        </authorList>
    </citation>
    <scope>NUCLEOTIDE SEQUENCE [LARGE SCALE GENOMIC DNA]</scope>
    <source>
        <strain evidence="2">SZHN2017</strain>
        <tissue evidence="2">Muscle</tissue>
    </source>
</reference>
<feature type="compositionally biased region" description="Low complexity" evidence="1">
    <location>
        <begin position="154"/>
        <end position="176"/>
    </location>
</feature>
<keyword evidence="3" id="KW-1185">Reference proteome</keyword>
<name>A0A2T7PPH2_POMCA</name>
<gene>
    <name evidence="2" type="ORF">C0Q70_02265</name>
</gene>
<comment type="caution">
    <text evidence="2">The sequence shown here is derived from an EMBL/GenBank/DDBJ whole genome shotgun (WGS) entry which is preliminary data.</text>
</comment>
<protein>
    <submittedName>
        <fullName evidence="2">Uncharacterized protein</fullName>
    </submittedName>
</protein>